<proteinExistence type="predicted"/>
<dbReference type="OrthoDB" id="542013at2759"/>
<dbReference type="PANTHER" id="PTHR43157">
    <property type="entry name" value="PHOSPHATIDYLINOSITOL-GLYCAN BIOSYNTHESIS CLASS F PROTEIN-RELATED"/>
    <property type="match status" value="1"/>
</dbReference>
<dbReference type="InterPro" id="IPR002347">
    <property type="entry name" value="SDR_fam"/>
</dbReference>
<organism evidence="2 3">
    <name type="scientific">Lasiodiplodia theobromae</name>
    <dbReference type="NCBI Taxonomy" id="45133"/>
    <lineage>
        <taxon>Eukaryota</taxon>
        <taxon>Fungi</taxon>
        <taxon>Dikarya</taxon>
        <taxon>Ascomycota</taxon>
        <taxon>Pezizomycotina</taxon>
        <taxon>Dothideomycetes</taxon>
        <taxon>Dothideomycetes incertae sedis</taxon>
        <taxon>Botryosphaeriales</taxon>
        <taxon>Botryosphaeriaceae</taxon>
        <taxon>Lasiodiplodia</taxon>
    </lineage>
</organism>
<dbReference type="EMBL" id="VCHE01000062">
    <property type="protein sequence ID" value="KAB2573257.1"/>
    <property type="molecule type" value="Genomic_DNA"/>
</dbReference>
<reference evidence="2 3" key="1">
    <citation type="journal article" date="2019" name="Sci. Rep.">
        <title>A multi-omics analysis of the grapevine pathogen Lasiodiplodia theobromae reveals that temperature affects the expression of virulence- and pathogenicity-related genes.</title>
        <authorList>
            <person name="Felix C."/>
            <person name="Meneses R."/>
            <person name="Goncalves M.F.M."/>
            <person name="Tilleman L."/>
            <person name="Duarte A.S."/>
            <person name="Jorrin-Novo J.V."/>
            <person name="Van de Peer Y."/>
            <person name="Deforce D."/>
            <person name="Van Nieuwerburgh F."/>
            <person name="Esteves A.C."/>
            <person name="Alves A."/>
        </authorList>
    </citation>
    <scope>NUCLEOTIDE SEQUENCE [LARGE SCALE GENOMIC DNA]</scope>
    <source>
        <strain evidence="2 3">LA-SOL3</strain>
    </source>
</reference>
<dbReference type="Pfam" id="PF00106">
    <property type="entry name" value="adh_short"/>
    <property type="match status" value="1"/>
</dbReference>
<keyword evidence="1" id="KW-0560">Oxidoreductase</keyword>
<dbReference type="PANTHER" id="PTHR43157:SF35">
    <property type="entry name" value="DEHYDROGENASE_REDUCTASE FAMILY PROTEIN, PUTATIVE-RELATED"/>
    <property type="match status" value="1"/>
</dbReference>
<gene>
    <name evidence="2" type="primary">sol3_2</name>
    <name evidence="2" type="ORF">DBV05_g8093</name>
</gene>
<evidence type="ECO:0000313" key="2">
    <source>
        <dbReference type="EMBL" id="KAB2573257.1"/>
    </source>
</evidence>
<keyword evidence="3" id="KW-1185">Reference proteome</keyword>
<evidence type="ECO:0000256" key="1">
    <source>
        <dbReference type="ARBA" id="ARBA00023002"/>
    </source>
</evidence>
<dbReference type="InterPro" id="IPR036291">
    <property type="entry name" value="NAD(P)-bd_dom_sf"/>
</dbReference>
<dbReference type="GO" id="GO:0016491">
    <property type="term" value="F:oxidoreductase activity"/>
    <property type="evidence" value="ECO:0007669"/>
    <property type="project" value="UniProtKB-KW"/>
</dbReference>
<comment type="caution">
    <text evidence="2">The sequence shown here is derived from an EMBL/GenBank/DDBJ whole genome shotgun (WGS) entry which is preliminary data.</text>
</comment>
<accession>A0A5N5D6L4</accession>
<name>A0A5N5D6L4_9PEZI</name>
<dbReference type="AlphaFoldDB" id="A0A5N5D6L4"/>
<sequence length="305" mass="33453">MSFKLENEVAWESSVRGILHRQLFVHPKPLPSSVSLSGEIGLITGANGGLGLEAARQLLQLGLSGLILAVRSQTKGEDASRKLSQEFPNVEIHVWVVDMADYDSIVAFADRCRKLERLDFAILNAAVQQGSFSRYEKTGHEMTIQTNYLSTILLVLLLTTVMKEKKGREAGKPPIISIVGSDTMYLSNFETSGSILPQLDDPARFSGFQQYRDSKMLLMMFVSRLVEKVSPDDVLINVCNPGLTAGTELQRDNKNTGFATRLVIPPFVKIVGRSVEAGASVYVHALVAEGRGSHGSFISDWSIKP</sequence>
<dbReference type="Gene3D" id="3.40.50.720">
    <property type="entry name" value="NAD(P)-binding Rossmann-like Domain"/>
    <property type="match status" value="1"/>
</dbReference>
<evidence type="ECO:0000313" key="3">
    <source>
        <dbReference type="Proteomes" id="UP000325902"/>
    </source>
</evidence>
<protein>
    <submittedName>
        <fullName evidence="2">Short chain dehydrogenase sol3</fullName>
    </submittedName>
</protein>
<dbReference type="PRINTS" id="PR00081">
    <property type="entry name" value="GDHRDH"/>
</dbReference>
<dbReference type="SUPFAM" id="SSF51735">
    <property type="entry name" value="NAD(P)-binding Rossmann-fold domains"/>
    <property type="match status" value="1"/>
</dbReference>
<dbReference type="Proteomes" id="UP000325902">
    <property type="component" value="Unassembled WGS sequence"/>
</dbReference>